<evidence type="ECO:0000313" key="4">
    <source>
        <dbReference type="Proteomes" id="UP000244817"/>
    </source>
</evidence>
<dbReference type="RefSeq" id="WP_108641163.1">
    <property type="nucleotide sequence ID" value="NZ_QCYG01000006.1"/>
</dbReference>
<keyword evidence="1" id="KW-0732">Signal</keyword>
<evidence type="ECO:0000256" key="1">
    <source>
        <dbReference type="SAM" id="SignalP"/>
    </source>
</evidence>
<evidence type="ECO:0000313" key="3">
    <source>
        <dbReference type="EMBL" id="PVA06382.1"/>
    </source>
</evidence>
<accession>A0A2T7FW55</accession>
<dbReference type="AlphaFoldDB" id="A0A2T7FW55"/>
<proteinExistence type="predicted"/>
<name>A0A2T7FW55_9RHOB</name>
<dbReference type="InterPro" id="IPR024331">
    <property type="entry name" value="DUF3859"/>
</dbReference>
<feature type="signal peptide" evidence="1">
    <location>
        <begin position="1"/>
        <end position="20"/>
    </location>
</feature>
<protein>
    <submittedName>
        <fullName evidence="3">DUF3859 domain-containing protein</fullName>
    </submittedName>
</protein>
<evidence type="ECO:0000259" key="2">
    <source>
        <dbReference type="Pfam" id="PF12975"/>
    </source>
</evidence>
<organism evidence="3 4">
    <name type="scientific">Thalassorhabdomicrobium marinisediminis</name>
    <dbReference type="NCBI Taxonomy" id="2170577"/>
    <lineage>
        <taxon>Bacteria</taxon>
        <taxon>Pseudomonadati</taxon>
        <taxon>Pseudomonadota</taxon>
        <taxon>Alphaproteobacteria</taxon>
        <taxon>Rhodobacterales</taxon>
        <taxon>Paracoccaceae</taxon>
        <taxon>Thalassorhabdomicrobium</taxon>
    </lineage>
</organism>
<dbReference type="Pfam" id="PF12975">
    <property type="entry name" value="DUF3859"/>
    <property type="match status" value="1"/>
</dbReference>
<reference evidence="3 4" key="1">
    <citation type="submission" date="2018-04" db="EMBL/GenBank/DDBJ databases">
        <title>Pelagivirga bohaiensis gen. nov., sp. nov., a bacterium isolated from the Bohai Sea.</title>
        <authorList>
            <person name="Ji X."/>
        </authorList>
    </citation>
    <scope>NUCLEOTIDE SEQUENCE [LARGE SCALE GENOMIC DNA]</scope>
    <source>
        <strain evidence="3 4">BH-SD16</strain>
    </source>
</reference>
<dbReference type="OrthoDB" id="7864302at2"/>
<gene>
    <name evidence="3" type="ORF">DC363_10790</name>
</gene>
<keyword evidence="4" id="KW-1185">Reference proteome</keyword>
<sequence>MRLLLTTVCALTLGGGAAVSQDATSTSPRLGFFKAGVLCAQDSLETRAAPDTVAGTTHVIDEAPPFVSPGPRVPAVIGIGFGVRAGLKGDFGQDGVTMTVTHPPFTGAGKGATRQSFVTSLSTSHSPSITFYQFDYPYELALGEWTMTAEAAGEILYQVSFTVVPPAALPELANACGYQDPLS</sequence>
<dbReference type="Gene3D" id="2.60.40.2390">
    <property type="match status" value="1"/>
</dbReference>
<dbReference type="Proteomes" id="UP000244817">
    <property type="component" value="Unassembled WGS sequence"/>
</dbReference>
<dbReference type="EMBL" id="QCYG01000006">
    <property type="protein sequence ID" value="PVA06382.1"/>
    <property type="molecule type" value="Genomic_DNA"/>
</dbReference>
<comment type="caution">
    <text evidence="3">The sequence shown here is derived from an EMBL/GenBank/DDBJ whole genome shotgun (WGS) entry which is preliminary data.</text>
</comment>
<feature type="domain" description="DUF3859" evidence="2">
    <location>
        <begin position="29"/>
        <end position="163"/>
    </location>
</feature>
<feature type="chain" id="PRO_5015638725" evidence="1">
    <location>
        <begin position="21"/>
        <end position="183"/>
    </location>
</feature>